<comment type="caution">
    <text evidence="2">The sequence shown here is derived from an EMBL/GenBank/DDBJ whole genome shotgun (WGS) entry which is preliminary data.</text>
</comment>
<reference evidence="2 3" key="1">
    <citation type="submission" date="2021-06" db="EMBL/GenBank/DDBJ databases">
        <authorList>
            <person name="Palmer J.M."/>
        </authorList>
    </citation>
    <scope>NUCLEOTIDE SEQUENCE [LARGE SCALE GENOMIC DNA]</scope>
    <source>
        <strain evidence="2 3">CL_MEX2019</strain>
        <tissue evidence="2">Muscle</tissue>
    </source>
</reference>
<evidence type="ECO:0000313" key="3">
    <source>
        <dbReference type="Proteomes" id="UP001352852"/>
    </source>
</evidence>
<gene>
    <name evidence="2" type="ORF">CHARACLAT_032966</name>
</gene>
<organism evidence="2 3">
    <name type="scientific">Characodon lateralis</name>
    <dbReference type="NCBI Taxonomy" id="208331"/>
    <lineage>
        <taxon>Eukaryota</taxon>
        <taxon>Metazoa</taxon>
        <taxon>Chordata</taxon>
        <taxon>Craniata</taxon>
        <taxon>Vertebrata</taxon>
        <taxon>Euteleostomi</taxon>
        <taxon>Actinopterygii</taxon>
        <taxon>Neopterygii</taxon>
        <taxon>Teleostei</taxon>
        <taxon>Neoteleostei</taxon>
        <taxon>Acanthomorphata</taxon>
        <taxon>Ovalentaria</taxon>
        <taxon>Atherinomorphae</taxon>
        <taxon>Cyprinodontiformes</taxon>
        <taxon>Goodeidae</taxon>
        <taxon>Characodon</taxon>
    </lineage>
</organism>
<evidence type="ECO:0000313" key="2">
    <source>
        <dbReference type="EMBL" id="MED6282514.1"/>
    </source>
</evidence>
<dbReference type="EMBL" id="JAHUTJ010047346">
    <property type="protein sequence ID" value="MED6282514.1"/>
    <property type="molecule type" value="Genomic_DNA"/>
</dbReference>
<feature type="region of interest" description="Disordered" evidence="1">
    <location>
        <begin position="22"/>
        <end position="54"/>
    </location>
</feature>
<protein>
    <submittedName>
        <fullName evidence="2">Uncharacterized protein</fullName>
    </submittedName>
</protein>
<accession>A0ABU7E5L7</accession>
<name>A0ABU7E5L7_9TELE</name>
<evidence type="ECO:0000256" key="1">
    <source>
        <dbReference type="SAM" id="MobiDB-lite"/>
    </source>
</evidence>
<keyword evidence="3" id="KW-1185">Reference proteome</keyword>
<proteinExistence type="predicted"/>
<feature type="region of interest" description="Disordered" evidence="1">
    <location>
        <begin position="163"/>
        <end position="192"/>
    </location>
</feature>
<sequence>MLPAPAPALMMLKRLNSMLMTVSPEQPPLPGCQLEREPEEEQSTEKEKNLEEENNNMKLKLTLKETEIESLKAQIDTLIKKSLTPELLESSKIPKMLEYSTGFTYERFNQLCTIFGIPNDPHTAQVEIPLTYKRNDWEVVEMPLRSQLLFVLMNSPASAWWPGCSSRDPAGPSPNERSEAIPQRAHHLQGEP</sequence>
<dbReference type="Proteomes" id="UP001352852">
    <property type="component" value="Unassembled WGS sequence"/>
</dbReference>